<keyword evidence="9" id="KW-0479">Metal-binding</keyword>
<reference evidence="17" key="1">
    <citation type="journal article" date="2011" name="ISME J.">
        <title>The endosymbionts of the deep-sea tubeworms Riftia pachyptila and Tevnia jerichonana share an identical physiology as revealed by proteogenomic analyses.</title>
        <authorList>
            <person name="Gardebrecht A."/>
            <person name="Markert S."/>
            <person name="Felbeck H."/>
            <person name="Thuermer A."/>
            <person name="Albrecht D."/>
            <person name="Wollherr A."/>
            <person name="Kabisch J."/>
            <person name="Lehmann R."/>
            <person name="Daniel R."/>
            <person name="Liesegang H."/>
            <person name="Hecker M."/>
            <person name="Sievert S.M."/>
            <person name="Schweder T."/>
        </authorList>
    </citation>
    <scope>NUCLEOTIDE SEQUENCE [LARGE SCALE GENOMIC DNA]</scope>
</reference>
<dbReference type="EC" id="2.5.1.9" evidence="4 14"/>
<dbReference type="GO" id="GO:0046872">
    <property type="term" value="F:metal ion binding"/>
    <property type="evidence" value="ECO:0007669"/>
    <property type="project" value="UniProtKB-KW"/>
</dbReference>
<dbReference type="AlphaFoldDB" id="G2DEY4"/>
<dbReference type="InterPro" id="IPR026017">
    <property type="entry name" value="Lumazine-bd_dom"/>
</dbReference>
<evidence type="ECO:0000256" key="3">
    <source>
        <dbReference type="ARBA" id="ARBA00004887"/>
    </source>
</evidence>
<proteinExistence type="predicted"/>
<dbReference type="GO" id="GO:0005829">
    <property type="term" value="C:cytosol"/>
    <property type="evidence" value="ECO:0007669"/>
    <property type="project" value="TreeGrafter"/>
</dbReference>
<comment type="function">
    <text evidence="2">Catalyzes the dismutation of two molecules of 6,7-dimethyl-8-ribityllumazine, resulting in the formation of riboflavin and 5-amino-6-(D-ribitylamino)uracil.</text>
</comment>
<dbReference type="GO" id="GO:0005524">
    <property type="term" value="F:ATP binding"/>
    <property type="evidence" value="ECO:0007669"/>
    <property type="project" value="UniProtKB-KW"/>
</dbReference>
<protein>
    <recommendedName>
        <fullName evidence="5 14">Riboflavin synthase</fullName>
        <ecNumber evidence="4 14">2.5.1.9</ecNumber>
    </recommendedName>
</protein>
<dbReference type="PANTHER" id="PTHR21098">
    <property type="entry name" value="RIBOFLAVIN SYNTHASE ALPHA CHAIN"/>
    <property type="match status" value="1"/>
</dbReference>
<keyword evidence="11" id="KW-0547">Nucleotide-binding</keyword>
<evidence type="ECO:0000256" key="13">
    <source>
        <dbReference type="ARBA" id="ARBA00022842"/>
    </source>
</evidence>
<evidence type="ECO:0000313" key="18">
    <source>
        <dbReference type="Proteomes" id="UP000004491"/>
    </source>
</evidence>
<dbReference type="FunFam" id="2.40.30.20:FF:000003">
    <property type="entry name" value="Riboflavin synthase, alpha subunit"/>
    <property type="match status" value="1"/>
</dbReference>
<evidence type="ECO:0000256" key="8">
    <source>
        <dbReference type="ARBA" id="ARBA00022679"/>
    </source>
</evidence>
<evidence type="ECO:0000256" key="11">
    <source>
        <dbReference type="ARBA" id="ARBA00022741"/>
    </source>
</evidence>
<keyword evidence="10" id="KW-0677">Repeat</keyword>
<dbReference type="EMBL" id="AFOC01000061">
    <property type="protein sequence ID" value="EGV50846.1"/>
    <property type="molecule type" value="Genomic_DNA"/>
</dbReference>
<evidence type="ECO:0000256" key="1">
    <source>
        <dbReference type="ARBA" id="ARBA00000968"/>
    </source>
</evidence>
<evidence type="ECO:0000256" key="12">
    <source>
        <dbReference type="ARBA" id="ARBA00022840"/>
    </source>
</evidence>
<dbReference type="InterPro" id="IPR023366">
    <property type="entry name" value="ATP_synth_asu-like_sf"/>
</dbReference>
<dbReference type="NCBIfam" id="TIGR00187">
    <property type="entry name" value="ribE"/>
    <property type="match status" value="1"/>
</dbReference>
<dbReference type="PROSITE" id="PS51177">
    <property type="entry name" value="LUMAZINE_BIND"/>
    <property type="match status" value="2"/>
</dbReference>
<dbReference type="Gene3D" id="2.40.30.20">
    <property type="match status" value="2"/>
</dbReference>
<feature type="repeat" description="Lumazine-binding" evidence="15">
    <location>
        <begin position="409"/>
        <end position="505"/>
    </location>
</feature>
<dbReference type="SUPFAM" id="SSF56059">
    <property type="entry name" value="Glutathione synthetase ATP-binding domain-like"/>
    <property type="match status" value="1"/>
</dbReference>
<evidence type="ECO:0000256" key="7">
    <source>
        <dbReference type="ARBA" id="ARBA00022619"/>
    </source>
</evidence>
<dbReference type="GO" id="GO:0004746">
    <property type="term" value="F:riboflavin synthase activity"/>
    <property type="evidence" value="ECO:0007669"/>
    <property type="project" value="UniProtKB-UniRule"/>
</dbReference>
<evidence type="ECO:0000256" key="6">
    <source>
        <dbReference type="ARBA" id="ARBA00022598"/>
    </source>
</evidence>
<dbReference type="Gene3D" id="3.30.1490.330">
    <property type="match status" value="1"/>
</dbReference>
<dbReference type="Proteomes" id="UP000004491">
    <property type="component" value="Unassembled WGS sequence"/>
</dbReference>
<keyword evidence="8 17" id="KW-0808">Transferase</keyword>
<keyword evidence="18" id="KW-1185">Reference proteome</keyword>
<dbReference type="SUPFAM" id="SSF63380">
    <property type="entry name" value="Riboflavin synthase domain-like"/>
    <property type="match status" value="2"/>
</dbReference>
<comment type="pathway">
    <text evidence="3">Cofactor biosynthesis; riboflavin biosynthesis; riboflavin from 2-hydroxy-3-oxobutyl phosphate and 5-amino-6-(D-ribitylamino)uracil: step 2/2.</text>
</comment>
<dbReference type="Pfam" id="PF03738">
    <property type="entry name" value="GSP_synth"/>
    <property type="match status" value="1"/>
</dbReference>
<dbReference type="GO" id="GO:0016874">
    <property type="term" value="F:ligase activity"/>
    <property type="evidence" value="ECO:0007669"/>
    <property type="project" value="UniProtKB-KW"/>
</dbReference>
<comment type="caution">
    <text evidence="17">The sequence shown here is derived from an EMBL/GenBank/DDBJ whole genome shotgun (WGS) entry which is preliminary data.</text>
</comment>
<dbReference type="InterPro" id="IPR005494">
    <property type="entry name" value="GSPS_pre-ATP-grasp-like_dom"/>
</dbReference>
<evidence type="ECO:0000256" key="4">
    <source>
        <dbReference type="ARBA" id="ARBA00012827"/>
    </source>
</evidence>
<dbReference type="NCBIfam" id="NF009566">
    <property type="entry name" value="PRK13020.1"/>
    <property type="match status" value="1"/>
</dbReference>
<evidence type="ECO:0000256" key="9">
    <source>
        <dbReference type="ARBA" id="ARBA00022723"/>
    </source>
</evidence>
<keyword evidence="6" id="KW-0436">Ligase</keyword>
<dbReference type="GO" id="GO:0009231">
    <property type="term" value="P:riboflavin biosynthetic process"/>
    <property type="evidence" value="ECO:0007669"/>
    <property type="project" value="UniProtKB-KW"/>
</dbReference>
<keyword evidence="12" id="KW-0067">ATP-binding</keyword>
<comment type="catalytic activity">
    <reaction evidence="1">
        <text>2 6,7-dimethyl-8-(1-D-ribityl)lumazine + H(+) = 5-amino-6-(D-ribitylamino)uracil + riboflavin</text>
        <dbReference type="Rhea" id="RHEA:20772"/>
        <dbReference type="ChEBI" id="CHEBI:15378"/>
        <dbReference type="ChEBI" id="CHEBI:15934"/>
        <dbReference type="ChEBI" id="CHEBI:57986"/>
        <dbReference type="ChEBI" id="CHEBI:58201"/>
        <dbReference type="EC" id="2.5.1.9"/>
    </reaction>
</comment>
<dbReference type="NCBIfam" id="NF006767">
    <property type="entry name" value="PRK09289.1"/>
    <property type="match status" value="1"/>
</dbReference>
<evidence type="ECO:0000256" key="5">
    <source>
        <dbReference type="ARBA" id="ARBA00013950"/>
    </source>
</evidence>
<evidence type="ECO:0000313" key="17">
    <source>
        <dbReference type="EMBL" id="EGV50846.1"/>
    </source>
</evidence>
<feature type="domain" description="Lumazine-binding" evidence="16">
    <location>
        <begin position="409"/>
        <end position="505"/>
    </location>
</feature>
<evidence type="ECO:0000256" key="10">
    <source>
        <dbReference type="ARBA" id="ARBA00022737"/>
    </source>
</evidence>
<sequence length="613" mass="68909">MVDTLAVKPLDKGLMEEIGMSWHTDEDGSDYIASELVPVSEAEAEAYYQAANTLYDMYVEAAQHVIDNQLYYELGIPSNLVGLIEESWERDDWHLYGRFDLAGGLDGKPIKLIEFNADTPTSLFETAIIQWAILKANGMDEARQFNNLHEMLQGNFQRLISGGDANFDFASAYQGEKLLFSSIRDLPEDERTTRYLQQVAHEAGLFTDFCYLDEAGFINTEGVFNKDKQLADFWFKLFPWEDIAEQELELTRILEKIAKQGQTRFINPAYTLLFQSKGMMKILCDLYPDSPYLLKTAFEPLNGLPQVEKKLFGREGANMAILDANGQIIEQSDGPYGFHKSIYQEFVEFPKDSAGRHYQAGVFYVWEALWARLSPRWRDPRQHEQVCRPSDQRAPAAPQRLTTTPGAAMFTGIVQGTAELVEISEKTDFRTHRVRLPEATLAGLVPGASVAHNGCCLTVTAIDGDIVSFDLMRETLRLTNLGELQPGDRVNVERAARFGDDIGGHAMSGHIICTAEVVAVKRSENNRNIRFRLPEAFGKYLFAKGYIGIDGISLTIGEIDGNEFDVNLIPETLQRTNIGARQPGDRINIEIDPQTQAIVDTVERILPDYIEAT</sequence>
<dbReference type="PANTHER" id="PTHR21098:SF0">
    <property type="entry name" value="RIBOFLAVIN SYNTHASE"/>
    <property type="match status" value="1"/>
</dbReference>
<organism evidence="17 18">
    <name type="scientific">endosymbiont of Riftia pachyptila</name>
    <name type="common">vent Ph05</name>
    <dbReference type="NCBI Taxonomy" id="1048808"/>
    <lineage>
        <taxon>Bacteria</taxon>
        <taxon>Pseudomonadati</taxon>
        <taxon>Pseudomonadota</taxon>
        <taxon>Gammaproteobacteria</taxon>
        <taxon>sulfur-oxidizing symbionts</taxon>
    </lineage>
</organism>
<feature type="repeat" description="Lumazine-binding" evidence="15">
    <location>
        <begin position="506"/>
        <end position="602"/>
    </location>
</feature>
<evidence type="ECO:0000259" key="16">
    <source>
        <dbReference type="PROSITE" id="PS51177"/>
    </source>
</evidence>
<gene>
    <name evidence="17" type="primary">ribE2</name>
    <name evidence="17" type="ORF">Rifp1Sym_ch00260</name>
</gene>
<feature type="domain" description="Lumazine-binding" evidence="16">
    <location>
        <begin position="506"/>
        <end position="602"/>
    </location>
</feature>
<evidence type="ECO:0000256" key="14">
    <source>
        <dbReference type="NCBIfam" id="TIGR00187"/>
    </source>
</evidence>
<dbReference type="PATRIC" id="fig|1048808.3.peg.2189"/>
<accession>G2DEY4</accession>
<evidence type="ECO:0000256" key="2">
    <source>
        <dbReference type="ARBA" id="ARBA00002803"/>
    </source>
</evidence>
<dbReference type="InterPro" id="IPR017938">
    <property type="entry name" value="Riboflavin_synthase-like_b-brl"/>
</dbReference>
<dbReference type="SUPFAM" id="SSF52440">
    <property type="entry name" value="PreATP-grasp domain"/>
    <property type="match status" value="1"/>
</dbReference>
<keyword evidence="13" id="KW-0460">Magnesium</keyword>
<name>G2DEY4_9GAMM</name>
<dbReference type="CDD" id="cd00402">
    <property type="entry name" value="Riboflavin_synthase_like"/>
    <property type="match status" value="1"/>
</dbReference>
<evidence type="ECO:0000256" key="15">
    <source>
        <dbReference type="PROSITE-ProRule" id="PRU00524"/>
    </source>
</evidence>
<dbReference type="InterPro" id="IPR001783">
    <property type="entry name" value="Lumazine-bd"/>
</dbReference>
<keyword evidence="7" id="KW-0686">Riboflavin biosynthesis</keyword>
<dbReference type="Pfam" id="PF00677">
    <property type="entry name" value="Lum_binding"/>
    <property type="match status" value="2"/>
</dbReference>
<dbReference type="InterPro" id="IPR016185">
    <property type="entry name" value="PreATP-grasp_dom_sf"/>
</dbReference>